<sequence length="593" mass="60392">MVVAGGGIGGLAAAAGLAVRGIDVTVVERAGRIGACGTALVIHSRGMRAADALSERLGGRIRAVAPLTGPGEIHVLMDSGGTVLAEEQTGAAAEAPQVPVLRSALHRVLLDEALAAGAAVRLATAVTDYTPVGDSVTVRLSDGETLDSEALVGADGTHSAVRARMLGDGPPRYRGYTSVEGCTRGSALGHRRLVVDGRGIRLLIAPVSGDTLYWNAEITAPPGVWPALGAAGAQRALLEALDGWYGPVVDLVADAGPGDLVITDIHHRDPAPRWVDGRVVLLGDAAHPMLTALGQGADMALEDAAALADVLASSAEIPGALVAYAAERMDRTAAVLASRRQGVLERGVERRDAQTKPAGRRDAALADVLGRRPRPRRPAGTGAPGPTTTALTEKRDIAMRSPHIVLISGSLRSGSTSDQVAQWCARRCAEQGATTRVFTGAEIDFPAYRPGLAGTHEGAAALLGELRAADGVILVSPTYHASVSGLLKNALDYVNDIGGPLPYLEGRAIGTVAVGTGVQGAVSTLATLRTVGHALRGWPTPVGVAVAQVPAEPSAGGAEPGGDAARLVEMVSQAVWLGGVRSAARTPLLGAVA</sequence>
<feature type="compositionally biased region" description="Basic and acidic residues" evidence="6">
    <location>
        <begin position="347"/>
        <end position="364"/>
    </location>
</feature>
<evidence type="ECO:0000259" key="8">
    <source>
        <dbReference type="Pfam" id="PF03358"/>
    </source>
</evidence>
<dbReference type="Pfam" id="PF03358">
    <property type="entry name" value="FMN_red"/>
    <property type="match status" value="1"/>
</dbReference>
<keyword evidence="2" id="KW-0285">Flavoprotein</keyword>
<dbReference type="PANTHER" id="PTHR13789:SF318">
    <property type="entry name" value="GERANYLGERANYL DIPHOSPHATE REDUCTASE"/>
    <property type="match status" value="1"/>
</dbReference>
<dbReference type="InterPro" id="IPR036188">
    <property type="entry name" value="FAD/NAD-bd_sf"/>
</dbReference>
<evidence type="ECO:0000313" key="10">
    <source>
        <dbReference type="Proteomes" id="UP000484988"/>
    </source>
</evidence>
<name>A0A6A0B2U3_9ACTN</name>
<keyword evidence="3" id="KW-0274">FAD</keyword>
<evidence type="ECO:0000256" key="3">
    <source>
        <dbReference type="ARBA" id="ARBA00022827"/>
    </source>
</evidence>
<dbReference type="InterPro" id="IPR002938">
    <property type="entry name" value="FAD-bd"/>
</dbReference>
<dbReference type="Pfam" id="PF01494">
    <property type="entry name" value="FAD_binding_3"/>
    <property type="match status" value="2"/>
</dbReference>
<dbReference type="GO" id="GO:0004497">
    <property type="term" value="F:monooxygenase activity"/>
    <property type="evidence" value="ECO:0007669"/>
    <property type="project" value="UniProtKB-KW"/>
</dbReference>
<dbReference type="EMBL" id="BLLG01000029">
    <property type="protein sequence ID" value="GFH39396.1"/>
    <property type="molecule type" value="Genomic_DNA"/>
</dbReference>
<dbReference type="Proteomes" id="UP000484988">
    <property type="component" value="Unassembled WGS sequence"/>
</dbReference>
<dbReference type="Gene3D" id="3.50.50.60">
    <property type="entry name" value="FAD/NAD(P)-binding domain"/>
    <property type="match status" value="1"/>
</dbReference>
<evidence type="ECO:0000256" key="2">
    <source>
        <dbReference type="ARBA" id="ARBA00022630"/>
    </source>
</evidence>
<comment type="cofactor">
    <cofactor evidence="1">
        <name>FAD</name>
        <dbReference type="ChEBI" id="CHEBI:57692"/>
    </cofactor>
</comment>
<dbReference type="Gene3D" id="3.40.50.360">
    <property type="match status" value="1"/>
</dbReference>
<evidence type="ECO:0000256" key="1">
    <source>
        <dbReference type="ARBA" id="ARBA00001974"/>
    </source>
</evidence>
<feature type="region of interest" description="Disordered" evidence="6">
    <location>
        <begin position="347"/>
        <end position="390"/>
    </location>
</feature>
<dbReference type="InterPro" id="IPR005025">
    <property type="entry name" value="FMN_Rdtase-like_dom"/>
</dbReference>
<keyword evidence="4" id="KW-0560">Oxidoreductase</keyword>
<feature type="domain" description="NADPH-dependent FMN reductase-like" evidence="8">
    <location>
        <begin position="403"/>
        <end position="547"/>
    </location>
</feature>
<feature type="domain" description="FAD-binding" evidence="7">
    <location>
        <begin position="2"/>
        <end position="164"/>
    </location>
</feature>
<gene>
    <name evidence="9" type="ORF">SCWH03_56630</name>
</gene>
<keyword evidence="10" id="KW-1185">Reference proteome</keyword>
<dbReference type="SUPFAM" id="SSF51905">
    <property type="entry name" value="FAD/NAD(P)-binding domain"/>
    <property type="match status" value="1"/>
</dbReference>
<accession>A0A6A0B2U3</accession>
<protein>
    <submittedName>
        <fullName evidence="9">FAD-dependent oxidoreductase</fullName>
    </submittedName>
</protein>
<evidence type="ECO:0000259" key="7">
    <source>
        <dbReference type="Pfam" id="PF01494"/>
    </source>
</evidence>
<feature type="compositionally biased region" description="Low complexity" evidence="6">
    <location>
        <begin position="378"/>
        <end position="390"/>
    </location>
</feature>
<proteinExistence type="predicted"/>
<dbReference type="AlphaFoldDB" id="A0A6A0B2U3"/>
<evidence type="ECO:0000256" key="4">
    <source>
        <dbReference type="ARBA" id="ARBA00023002"/>
    </source>
</evidence>
<evidence type="ECO:0000256" key="5">
    <source>
        <dbReference type="ARBA" id="ARBA00023033"/>
    </source>
</evidence>
<keyword evidence="5" id="KW-0503">Monooxygenase</keyword>
<organism evidence="9 10">
    <name type="scientific">Streptomyces pacificus</name>
    <dbReference type="NCBI Taxonomy" id="2705029"/>
    <lineage>
        <taxon>Bacteria</taxon>
        <taxon>Bacillati</taxon>
        <taxon>Actinomycetota</taxon>
        <taxon>Actinomycetes</taxon>
        <taxon>Kitasatosporales</taxon>
        <taxon>Streptomycetaceae</taxon>
        <taxon>Streptomyces</taxon>
    </lineage>
</organism>
<evidence type="ECO:0000256" key="6">
    <source>
        <dbReference type="SAM" id="MobiDB-lite"/>
    </source>
</evidence>
<dbReference type="PANTHER" id="PTHR13789">
    <property type="entry name" value="MONOOXYGENASE"/>
    <property type="match status" value="1"/>
</dbReference>
<dbReference type="SUPFAM" id="SSF52218">
    <property type="entry name" value="Flavoproteins"/>
    <property type="match status" value="1"/>
</dbReference>
<dbReference type="InterPro" id="IPR029039">
    <property type="entry name" value="Flavoprotein-like_sf"/>
</dbReference>
<dbReference type="PRINTS" id="PR00420">
    <property type="entry name" value="RNGMNOXGNASE"/>
</dbReference>
<dbReference type="InterPro" id="IPR050493">
    <property type="entry name" value="FAD-dep_Monooxygenase_BioMet"/>
</dbReference>
<evidence type="ECO:0000313" key="9">
    <source>
        <dbReference type="EMBL" id="GFH39396.1"/>
    </source>
</evidence>
<dbReference type="GO" id="GO:0071949">
    <property type="term" value="F:FAD binding"/>
    <property type="evidence" value="ECO:0007669"/>
    <property type="project" value="InterPro"/>
</dbReference>
<feature type="domain" description="FAD-binding" evidence="7">
    <location>
        <begin position="271"/>
        <end position="336"/>
    </location>
</feature>
<comment type="caution">
    <text evidence="9">The sequence shown here is derived from an EMBL/GenBank/DDBJ whole genome shotgun (WGS) entry which is preliminary data.</text>
</comment>
<reference evidence="9 10" key="1">
    <citation type="submission" date="2020-02" db="EMBL/GenBank/DDBJ databases">
        <title>Whole Genome Shotgun Sequence of Streptomyces sp. strain CWH03.</title>
        <authorList>
            <person name="Dohra H."/>
            <person name="Kodani S."/>
            <person name="Yamamura H."/>
        </authorList>
    </citation>
    <scope>NUCLEOTIDE SEQUENCE [LARGE SCALE GENOMIC DNA]</scope>
    <source>
        <strain evidence="9 10">CWH03</strain>
    </source>
</reference>